<keyword evidence="10" id="KW-0175">Coiled coil</keyword>
<evidence type="ECO:0000256" key="3">
    <source>
        <dbReference type="ARBA" id="ARBA00021315"/>
    </source>
</evidence>
<dbReference type="InterPro" id="IPR004604">
    <property type="entry name" value="DNA_recomb/repair_RecN"/>
</dbReference>
<dbReference type="Gene3D" id="3.40.50.300">
    <property type="entry name" value="P-loop containing nucleotide triphosphate hydrolases"/>
    <property type="match status" value="2"/>
</dbReference>
<evidence type="ECO:0000256" key="10">
    <source>
        <dbReference type="SAM" id="Coils"/>
    </source>
</evidence>
<keyword evidence="5 9" id="KW-0227">DNA damage</keyword>
<dbReference type="PANTHER" id="PTHR11059">
    <property type="entry name" value="DNA REPAIR PROTEIN RECN"/>
    <property type="match status" value="1"/>
</dbReference>
<accession>A0ABY9R682</accession>
<dbReference type="RefSeq" id="WP_309543060.1">
    <property type="nucleotide sequence ID" value="NZ_CP133659.1"/>
</dbReference>
<feature type="coiled-coil region" evidence="10">
    <location>
        <begin position="301"/>
        <end position="359"/>
    </location>
</feature>
<proteinExistence type="inferred from homology"/>
<dbReference type="InterPro" id="IPR003395">
    <property type="entry name" value="RecF/RecN/SMC_N"/>
</dbReference>
<evidence type="ECO:0000256" key="6">
    <source>
        <dbReference type="ARBA" id="ARBA00022840"/>
    </source>
</evidence>
<feature type="coiled-coil region" evidence="10">
    <location>
        <begin position="151"/>
        <end position="212"/>
    </location>
</feature>
<comment type="function">
    <text evidence="1 9">May be involved in recombinational repair of damaged DNA.</text>
</comment>
<keyword evidence="13" id="KW-1185">Reference proteome</keyword>
<sequence>MLEYLRIRDLALIEDMELDFAPGLNALTGETGAGKSFILKALNFLIGDRLTADMVRPGKEKAHVEALFALPDGDMVLRRELTADTGRSRLFINDRLSSQDAVRDMRASLVVHTSQHGQQKLLQPAFQVRLLDEFLNRPDLLAARDDALKSLREVAAKREELAARARSLEDRRDVLEFQQREIDKVAPEAGEEDRLEERRRALRDVASAQQAQERALAVLRGEDGPGVAEALGLLERALDGLARLHGPTAGDSAGAAPNAQPNWSDDVAAISAFRQGLSDLERRLRRRPAPAASDGDDDMDVESIEKRLYELAQLKRKLRRTLDEIVDLRREIKENLSFLDACRLDLRTLEREEEALKEQLCALLAQLNPARHEAAARLAQALEGELAGLGFSEHVRVAFDFAPHEPWPGCVEDRARLMWVPNPGQPPQPLDRIASGGELSRFLLAVVGLMARDETATLIFDEVDSGVGGLTLNRVSDRLAALAGRRQVILITHWPQLAARAGRHFQVSKEVADNATFTLCRRLDGEDIRKELARMAGGGGQGEAMARELIS</sequence>
<dbReference type="EMBL" id="CP133659">
    <property type="protein sequence ID" value="WMW67251.1"/>
    <property type="molecule type" value="Genomic_DNA"/>
</dbReference>
<keyword evidence="7 9" id="KW-0234">DNA repair</keyword>
<dbReference type="Proteomes" id="UP001180616">
    <property type="component" value="Chromosome"/>
</dbReference>
<dbReference type="PIRSF" id="PIRSF003128">
    <property type="entry name" value="RecN"/>
    <property type="match status" value="1"/>
</dbReference>
<evidence type="ECO:0000256" key="2">
    <source>
        <dbReference type="ARBA" id="ARBA00009441"/>
    </source>
</evidence>
<dbReference type="InterPro" id="IPR027417">
    <property type="entry name" value="P-loop_NTPase"/>
</dbReference>
<evidence type="ECO:0000313" key="12">
    <source>
        <dbReference type="EMBL" id="WMW67251.1"/>
    </source>
</evidence>
<comment type="similarity">
    <text evidence="2 9">Belongs to the RecN family.</text>
</comment>
<dbReference type="Pfam" id="PF02463">
    <property type="entry name" value="SMC_N"/>
    <property type="match status" value="1"/>
</dbReference>
<dbReference type="SUPFAM" id="SSF52540">
    <property type="entry name" value="P-loop containing nucleoside triphosphate hydrolases"/>
    <property type="match status" value="2"/>
</dbReference>
<protein>
    <recommendedName>
        <fullName evidence="3 9">DNA repair protein RecN</fullName>
    </recommendedName>
    <alternativeName>
        <fullName evidence="8 9">Recombination protein N</fullName>
    </alternativeName>
</protein>
<gene>
    <name evidence="12" type="ORF">KPS_001120</name>
</gene>
<evidence type="ECO:0000259" key="11">
    <source>
        <dbReference type="Pfam" id="PF02463"/>
    </source>
</evidence>
<evidence type="ECO:0000313" key="13">
    <source>
        <dbReference type="Proteomes" id="UP001180616"/>
    </source>
</evidence>
<evidence type="ECO:0000256" key="4">
    <source>
        <dbReference type="ARBA" id="ARBA00022741"/>
    </source>
</evidence>
<evidence type="ECO:0000256" key="8">
    <source>
        <dbReference type="ARBA" id="ARBA00033408"/>
    </source>
</evidence>
<evidence type="ECO:0000256" key="1">
    <source>
        <dbReference type="ARBA" id="ARBA00003618"/>
    </source>
</evidence>
<evidence type="ECO:0000256" key="5">
    <source>
        <dbReference type="ARBA" id="ARBA00022763"/>
    </source>
</evidence>
<evidence type="ECO:0000256" key="9">
    <source>
        <dbReference type="PIRNR" id="PIRNR003128"/>
    </source>
</evidence>
<keyword evidence="4" id="KW-0547">Nucleotide-binding</keyword>
<keyword evidence="6" id="KW-0067">ATP-binding</keyword>
<evidence type="ECO:0000256" key="7">
    <source>
        <dbReference type="ARBA" id="ARBA00023204"/>
    </source>
</evidence>
<dbReference type="PANTHER" id="PTHR11059:SF0">
    <property type="entry name" value="DNA REPAIR PROTEIN RECN"/>
    <property type="match status" value="1"/>
</dbReference>
<name>A0ABY9R682_9BACT</name>
<organism evidence="12 13">
    <name type="scientific">Nitratidesulfovibrio liaohensis</name>
    <dbReference type="NCBI Taxonomy" id="2604158"/>
    <lineage>
        <taxon>Bacteria</taxon>
        <taxon>Pseudomonadati</taxon>
        <taxon>Thermodesulfobacteriota</taxon>
        <taxon>Desulfovibrionia</taxon>
        <taxon>Desulfovibrionales</taxon>
        <taxon>Desulfovibrionaceae</taxon>
        <taxon>Nitratidesulfovibrio</taxon>
    </lineage>
</organism>
<feature type="domain" description="RecF/RecN/SMC N-terminal" evidence="11">
    <location>
        <begin position="13"/>
        <end position="509"/>
    </location>
</feature>
<reference evidence="12" key="1">
    <citation type="submission" date="2023-09" db="EMBL/GenBank/DDBJ databases">
        <authorList>
            <consortium name="CW5 consortium"/>
            <person name="Lu C.-W."/>
        </authorList>
    </citation>
    <scope>NUCLEOTIDE SEQUENCE</scope>
    <source>
        <strain evidence="12">KPS</strain>
    </source>
</reference>